<dbReference type="InterPro" id="IPR001789">
    <property type="entry name" value="Sig_transdc_resp-reg_receiver"/>
</dbReference>
<dbReference type="eggNOG" id="COG2205">
    <property type="taxonomic scope" value="Bacteria"/>
</dbReference>
<dbReference type="PROSITE" id="PS50112">
    <property type="entry name" value="PAS"/>
    <property type="match status" value="1"/>
</dbReference>
<dbReference type="KEGG" id="cts:Ctha_0019"/>
<dbReference type="Pfam" id="PF00072">
    <property type="entry name" value="Response_reg"/>
    <property type="match status" value="2"/>
</dbReference>
<dbReference type="HOGENOM" id="CLU_000445_114_15_10"/>
<dbReference type="SMART" id="SM00448">
    <property type="entry name" value="REC"/>
    <property type="match status" value="2"/>
</dbReference>
<dbReference type="GO" id="GO:0005524">
    <property type="term" value="F:ATP binding"/>
    <property type="evidence" value="ECO:0007669"/>
    <property type="project" value="UniProtKB-KW"/>
</dbReference>
<feature type="domain" description="PAC" evidence="21">
    <location>
        <begin position="207"/>
        <end position="261"/>
    </location>
</feature>
<dbReference type="GO" id="GO:0005886">
    <property type="term" value="C:plasma membrane"/>
    <property type="evidence" value="ECO:0007669"/>
    <property type="project" value="UniProtKB-SubCell"/>
</dbReference>
<dbReference type="InterPro" id="IPR035965">
    <property type="entry name" value="PAS-like_dom_sf"/>
</dbReference>
<dbReference type="FunFam" id="3.30.565.10:FF:000010">
    <property type="entry name" value="Sensor histidine kinase RcsC"/>
    <property type="match status" value="1"/>
</dbReference>
<keyword evidence="5 17" id="KW-0597">Phosphoprotein</keyword>
<sequence length="787" mass="88659">MTEKIKVLYIEDDRVDQIAFERLIKQQSHTYDYKVVNSVAAAKAMLVKEDFHVIITDYNLGDGTASDVLEQFHKTPVIFITGTGDEEIAVNAMKSGAYDYLVKDPERNYLKVLPLSIEKAIHHQKSAERLRLLESVVVNGNDAVLIAEHTGKSSGGYPKVIYINRAFTLATGYELEEVIEKPSDVLFGEKTSQRELVKIRKAMKGNESVRTELICYKKDGAVFWNDVNIVPVKDENGIYTHWVSVHRDITHRKKTEEALVKAKILAEESMRSKERFLANMSHEIRTPMNAVIGMTNLLLRTPLSSEQAECVDIIKQSSENLLVIINDILDFSKIESGKITFESIPFSLHSLLKKTISTFSLKASEKDLSLSLSLDASCPDSVMGDSVRLNQILVNLVGNALKFTEKGKIVVKVQLDRRTPTHSVVLFSISDTGIGIDAEKQETIFESFTQAGNDTTRKFGGTGLGLAITKKLVELQGGKIWVKSELGVGATFSFALPLKVAQTEYSTPKLQVQRQAVSDFSKHRILLVEDNYFNQIVAKKTLETFQVSCDVAENGRVALERLAAAKYDLILMDVQMPEMDGYEATRLIRKMPPPLNEIPIIAMTAGALKGDDEKCINAGMNDYISKPFDPERLYELLAAHFQNTSPEQNDMDEQDFLDENSLRGKLQKQGLDLPYLFMVSNGRDDFVVEMIQLFLSQSTEYLETLRLSLESSNWQLLSRTAHKFLSCTGYMSLSKTAELLKQVELYARDETHLDELPELVTEIIDQVHRVRSKLKPIFQSDGQYYKF</sequence>
<gene>
    <name evidence="23" type="ordered locus">Ctha_0019</name>
</gene>
<dbReference type="SUPFAM" id="SSF47226">
    <property type="entry name" value="Histidine-containing phosphotransfer domain, HPT domain"/>
    <property type="match status" value="1"/>
</dbReference>
<evidence type="ECO:0000256" key="15">
    <source>
        <dbReference type="ARBA" id="ARBA00068150"/>
    </source>
</evidence>
<feature type="modified residue" description="4-aspartylphosphate" evidence="17">
    <location>
        <position position="57"/>
    </location>
</feature>
<evidence type="ECO:0000256" key="8">
    <source>
        <dbReference type="ARBA" id="ARBA00022741"/>
    </source>
</evidence>
<dbReference type="PROSITE" id="PS50109">
    <property type="entry name" value="HIS_KIN"/>
    <property type="match status" value="1"/>
</dbReference>
<dbReference type="EMBL" id="CP001100">
    <property type="protein sequence ID" value="ACF12491.1"/>
    <property type="molecule type" value="Genomic_DNA"/>
</dbReference>
<proteinExistence type="predicted"/>
<dbReference type="SUPFAM" id="SSF55785">
    <property type="entry name" value="PYP-like sensor domain (PAS domain)"/>
    <property type="match status" value="1"/>
</dbReference>
<dbReference type="SMART" id="SM00387">
    <property type="entry name" value="HATPase_c"/>
    <property type="match status" value="1"/>
</dbReference>
<evidence type="ECO:0000256" key="9">
    <source>
        <dbReference type="ARBA" id="ARBA00022777"/>
    </source>
</evidence>
<dbReference type="PROSITE" id="PS50894">
    <property type="entry name" value="HPT"/>
    <property type="match status" value="1"/>
</dbReference>
<evidence type="ECO:0000313" key="24">
    <source>
        <dbReference type="Proteomes" id="UP000001208"/>
    </source>
</evidence>
<dbReference type="SUPFAM" id="SSF55874">
    <property type="entry name" value="ATPase domain of HSP90 chaperone/DNA topoisomerase II/histidine kinase"/>
    <property type="match status" value="1"/>
</dbReference>
<dbReference type="PANTHER" id="PTHR45339:SF1">
    <property type="entry name" value="HYBRID SIGNAL TRANSDUCTION HISTIDINE KINASE J"/>
    <property type="match status" value="1"/>
</dbReference>
<dbReference type="InterPro" id="IPR000700">
    <property type="entry name" value="PAS-assoc_C"/>
</dbReference>
<dbReference type="OrthoDB" id="593752at2"/>
<dbReference type="NCBIfam" id="TIGR00229">
    <property type="entry name" value="sensory_box"/>
    <property type="match status" value="1"/>
</dbReference>
<feature type="modified residue" description="4-aspartylphosphate" evidence="17">
    <location>
        <position position="573"/>
    </location>
</feature>
<evidence type="ECO:0000256" key="7">
    <source>
        <dbReference type="ARBA" id="ARBA00022692"/>
    </source>
</evidence>
<dbReference type="CDD" id="cd16922">
    <property type="entry name" value="HATPase_EvgS-ArcB-TorS-like"/>
    <property type="match status" value="1"/>
</dbReference>
<dbReference type="PROSITE" id="PS50110">
    <property type="entry name" value="RESPONSE_REGULATORY"/>
    <property type="match status" value="2"/>
</dbReference>
<evidence type="ECO:0000256" key="10">
    <source>
        <dbReference type="ARBA" id="ARBA00022840"/>
    </source>
</evidence>
<evidence type="ECO:0000259" key="21">
    <source>
        <dbReference type="PROSITE" id="PS50113"/>
    </source>
</evidence>
<keyword evidence="11" id="KW-1133">Transmembrane helix</keyword>
<keyword evidence="8" id="KW-0547">Nucleotide-binding</keyword>
<keyword evidence="13" id="KW-0472">Membrane</keyword>
<dbReference type="SMART" id="SM00388">
    <property type="entry name" value="HisKA"/>
    <property type="match status" value="1"/>
</dbReference>
<evidence type="ECO:0000259" key="22">
    <source>
        <dbReference type="PROSITE" id="PS50894"/>
    </source>
</evidence>
<evidence type="ECO:0000256" key="4">
    <source>
        <dbReference type="ARBA" id="ARBA00022475"/>
    </source>
</evidence>
<dbReference type="InterPro" id="IPR003661">
    <property type="entry name" value="HisK_dim/P_dom"/>
</dbReference>
<feature type="domain" description="PAS" evidence="20">
    <location>
        <begin position="129"/>
        <end position="206"/>
    </location>
</feature>
<feature type="domain" description="Histidine kinase" evidence="18">
    <location>
        <begin position="279"/>
        <end position="500"/>
    </location>
</feature>
<dbReference type="Pfam" id="PF00512">
    <property type="entry name" value="HisKA"/>
    <property type="match status" value="1"/>
</dbReference>
<accession>B3QSA0</accession>
<dbReference type="eggNOG" id="COG2204">
    <property type="taxonomic scope" value="Bacteria"/>
</dbReference>
<keyword evidence="4" id="KW-1003">Cell membrane</keyword>
<dbReference type="InterPro" id="IPR036890">
    <property type="entry name" value="HATPase_C_sf"/>
</dbReference>
<dbReference type="CDD" id="cd00130">
    <property type="entry name" value="PAS"/>
    <property type="match status" value="1"/>
</dbReference>
<evidence type="ECO:0000256" key="16">
    <source>
        <dbReference type="PROSITE-ProRule" id="PRU00110"/>
    </source>
</evidence>
<keyword evidence="6 23" id="KW-0808">Transferase</keyword>
<dbReference type="InterPro" id="IPR003594">
    <property type="entry name" value="HATPase_dom"/>
</dbReference>
<dbReference type="Gene3D" id="3.40.50.2300">
    <property type="match status" value="2"/>
</dbReference>
<dbReference type="PRINTS" id="PR00344">
    <property type="entry name" value="BCTRLSENSOR"/>
</dbReference>
<dbReference type="InterPro" id="IPR001610">
    <property type="entry name" value="PAC"/>
</dbReference>
<dbReference type="PROSITE" id="PS50113">
    <property type="entry name" value="PAC"/>
    <property type="match status" value="1"/>
</dbReference>
<dbReference type="Gene3D" id="3.30.565.10">
    <property type="entry name" value="Histidine kinase-like ATPase, C-terminal domain"/>
    <property type="match status" value="1"/>
</dbReference>
<dbReference type="InterPro" id="IPR011006">
    <property type="entry name" value="CheY-like_superfamily"/>
</dbReference>
<dbReference type="Pfam" id="PF01627">
    <property type="entry name" value="Hpt"/>
    <property type="match status" value="1"/>
</dbReference>
<comment type="subcellular location">
    <subcellularLocation>
        <location evidence="2">Cell membrane</location>
        <topology evidence="2">Multi-pass membrane protein</topology>
    </subcellularLocation>
</comment>
<dbReference type="eggNOG" id="COG0784">
    <property type="taxonomic scope" value="Bacteria"/>
</dbReference>
<evidence type="ECO:0000256" key="12">
    <source>
        <dbReference type="ARBA" id="ARBA00023012"/>
    </source>
</evidence>
<evidence type="ECO:0000256" key="14">
    <source>
        <dbReference type="ARBA" id="ARBA00064003"/>
    </source>
</evidence>
<evidence type="ECO:0000256" key="5">
    <source>
        <dbReference type="ARBA" id="ARBA00022553"/>
    </source>
</evidence>
<keyword evidence="10" id="KW-0067">ATP-binding</keyword>
<reference evidence="23 24" key="1">
    <citation type="submission" date="2008-06" db="EMBL/GenBank/DDBJ databases">
        <title>Complete sequence of Chloroherpeton thalassium ATCC 35110.</title>
        <authorList>
            <consortium name="US DOE Joint Genome Institute"/>
            <person name="Lucas S."/>
            <person name="Copeland A."/>
            <person name="Lapidus A."/>
            <person name="Glavina del Rio T."/>
            <person name="Dalin E."/>
            <person name="Tice H."/>
            <person name="Bruce D."/>
            <person name="Goodwin L."/>
            <person name="Pitluck S."/>
            <person name="Schmutz J."/>
            <person name="Larimer F."/>
            <person name="Land M."/>
            <person name="Hauser L."/>
            <person name="Kyrpides N."/>
            <person name="Mikhailova N."/>
            <person name="Liu Z."/>
            <person name="Li T."/>
            <person name="Zhao F."/>
            <person name="Overmann J."/>
            <person name="Bryant D.A."/>
            <person name="Richardson P."/>
        </authorList>
    </citation>
    <scope>NUCLEOTIDE SEQUENCE [LARGE SCALE GENOMIC DNA]</scope>
    <source>
        <strain evidence="24">ATCC 35110 / GB-78</strain>
    </source>
</reference>
<dbReference type="InterPro" id="IPR036097">
    <property type="entry name" value="HisK_dim/P_sf"/>
</dbReference>
<feature type="modified residue" description="Phosphohistidine" evidence="16">
    <location>
        <position position="722"/>
    </location>
</feature>
<evidence type="ECO:0000256" key="11">
    <source>
        <dbReference type="ARBA" id="ARBA00022989"/>
    </source>
</evidence>
<dbReference type="AlphaFoldDB" id="B3QSA0"/>
<comment type="subunit">
    <text evidence="14">At low DSF concentrations, interacts with RpfF.</text>
</comment>
<dbReference type="RefSeq" id="WP_012498575.1">
    <property type="nucleotide sequence ID" value="NC_011026.1"/>
</dbReference>
<evidence type="ECO:0000313" key="23">
    <source>
        <dbReference type="EMBL" id="ACF12491.1"/>
    </source>
</evidence>
<dbReference type="STRING" id="517418.Ctha_0019"/>
<dbReference type="Pfam" id="PF02518">
    <property type="entry name" value="HATPase_c"/>
    <property type="match status" value="1"/>
</dbReference>
<dbReference type="GO" id="GO:0000155">
    <property type="term" value="F:phosphorelay sensor kinase activity"/>
    <property type="evidence" value="ECO:0007669"/>
    <property type="project" value="InterPro"/>
</dbReference>
<evidence type="ECO:0000256" key="2">
    <source>
        <dbReference type="ARBA" id="ARBA00004651"/>
    </source>
</evidence>
<dbReference type="InterPro" id="IPR000014">
    <property type="entry name" value="PAS"/>
</dbReference>
<comment type="catalytic activity">
    <reaction evidence="1">
        <text>ATP + protein L-histidine = ADP + protein N-phospho-L-histidine.</text>
        <dbReference type="EC" id="2.7.13.3"/>
    </reaction>
</comment>
<feature type="domain" description="HPt" evidence="22">
    <location>
        <begin position="683"/>
        <end position="781"/>
    </location>
</feature>
<dbReference type="Proteomes" id="UP000001208">
    <property type="component" value="Chromosome"/>
</dbReference>
<dbReference type="SUPFAM" id="SSF47384">
    <property type="entry name" value="Homodimeric domain of signal transducing histidine kinase"/>
    <property type="match status" value="1"/>
</dbReference>
<dbReference type="InterPro" id="IPR008207">
    <property type="entry name" value="Sig_transdc_His_kin_Hpt_dom"/>
</dbReference>
<dbReference type="Gene3D" id="1.10.287.130">
    <property type="match status" value="1"/>
</dbReference>
<dbReference type="Gene3D" id="1.20.120.160">
    <property type="entry name" value="HPT domain"/>
    <property type="match status" value="1"/>
</dbReference>
<organism evidence="23 24">
    <name type="scientific">Chloroherpeton thalassium (strain ATCC 35110 / GB-78)</name>
    <dbReference type="NCBI Taxonomy" id="517418"/>
    <lineage>
        <taxon>Bacteria</taxon>
        <taxon>Pseudomonadati</taxon>
        <taxon>Chlorobiota</taxon>
        <taxon>Chlorobiia</taxon>
        <taxon>Chlorobiales</taxon>
        <taxon>Chloroherpetonaceae</taxon>
        <taxon>Chloroherpeton</taxon>
    </lineage>
</organism>
<dbReference type="EC" id="2.7.13.3" evidence="3"/>
<dbReference type="FunFam" id="1.10.287.130:FF:000002">
    <property type="entry name" value="Two-component osmosensing histidine kinase"/>
    <property type="match status" value="1"/>
</dbReference>
<dbReference type="CDD" id="cd00082">
    <property type="entry name" value="HisKA"/>
    <property type="match status" value="1"/>
</dbReference>
<feature type="domain" description="Response regulatory" evidence="19">
    <location>
        <begin position="6"/>
        <end position="118"/>
    </location>
</feature>
<feature type="domain" description="Response regulatory" evidence="19">
    <location>
        <begin position="524"/>
        <end position="641"/>
    </location>
</feature>
<protein>
    <recommendedName>
        <fullName evidence="15">Sensory/regulatory protein RpfC</fullName>
        <ecNumber evidence="3">2.7.13.3</ecNumber>
    </recommendedName>
</protein>
<keyword evidence="7" id="KW-0812">Transmembrane</keyword>
<dbReference type="InterPro" id="IPR005467">
    <property type="entry name" value="His_kinase_dom"/>
</dbReference>
<evidence type="ECO:0000256" key="17">
    <source>
        <dbReference type="PROSITE-ProRule" id="PRU00169"/>
    </source>
</evidence>
<dbReference type="CDD" id="cd00156">
    <property type="entry name" value="REC"/>
    <property type="match status" value="1"/>
</dbReference>
<dbReference type="Pfam" id="PF13426">
    <property type="entry name" value="PAS_9"/>
    <property type="match status" value="1"/>
</dbReference>
<evidence type="ECO:0000256" key="1">
    <source>
        <dbReference type="ARBA" id="ARBA00000085"/>
    </source>
</evidence>
<dbReference type="SMART" id="SM00086">
    <property type="entry name" value="PAC"/>
    <property type="match status" value="1"/>
</dbReference>
<dbReference type="SUPFAM" id="SSF52172">
    <property type="entry name" value="CheY-like"/>
    <property type="match status" value="2"/>
</dbReference>
<dbReference type="PANTHER" id="PTHR45339">
    <property type="entry name" value="HYBRID SIGNAL TRANSDUCTION HISTIDINE KINASE J"/>
    <property type="match status" value="1"/>
</dbReference>
<evidence type="ECO:0000256" key="3">
    <source>
        <dbReference type="ARBA" id="ARBA00012438"/>
    </source>
</evidence>
<keyword evidence="24" id="KW-1185">Reference proteome</keyword>
<dbReference type="Gene3D" id="3.30.450.20">
    <property type="entry name" value="PAS domain"/>
    <property type="match status" value="1"/>
</dbReference>
<keyword evidence="12" id="KW-0902">Two-component regulatory system</keyword>
<name>B3QSA0_CHLT3</name>
<dbReference type="CDD" id="cd17546">
    <property type="entry name" value="REC_hyHK_CKI1_RcsC-like"/>
    <property type="match status" value="1"/>
</dbReference>
<dbReference type="eggNOG" id="COG2198">
    <property type="taxonomic scope" value="Bacteria"/>
</dbReference>
<evidence type="ECO:0000259" key="20">
    <source>
        <dbReference type="PROSITE" id="PS50112"/>
    </source>
</evidence>
<evidence type="ECO:0000256" key="6">
    <source>
        <dbReference type="ARBA" id="ARBA00022679"/>
    </source>
</evidence>
<keyword evidence="9 23" id="KW-0418">Kinase</keyword>
<evidence type="ECO:0000259" key="19">
    <source>
        <dbReference type="PROSITE" id="PS50110"/>
    </source>
</evidence>
<dbReference type="InterPro" id="IPR036641">
    <property type="entry name" value="HPT_dom_sf"/>
</dbReference>
<dbReference type="InterPro" id="IPR004358">
    <property type="entry name" value="Sig_transdc_His_kin-like_C"/>
</dbReference>
<evidence type="ECO:0000256" key="13">
    <source>
        <dbReference type="ARBA" id="ARBA00023136"/>
    </source>
</evidence>
<evidence type="ECO:0000259" key="18">
    <source>
        <dbReference type="PROSITE" id="PS50109"/>
    </source>
</evidence>